<accession>A0A644ZRV2</accession>
<organism evidence="1">
    <name type="scientific">bioreactor metagenome</name>
    <dbReference type="NCBI Taxonomy" id="1076179"/>
    <lineage>
        <taxon>unclassified sequences</taxon>
        <taxon>metagenomes</taxon>
        <taxon>ecological metagenomes</taxon>
    </lineage>
</organism>
<evidence type="ECO:0000313" key="1">
    <source>
        <dbReference type="EMBL" id="MPM40334.1"/>
    </source>
</evidence>
<dbReference type="AlphaFoldDB" id="A0A644ZRV2"/>
<dbReference type="EMBL" id="VSSQ01008962">
    <property type="protein sequence ID" value="MPM40334.1"/>
    <property type="molecule type" value="Genomic_DNA"/>
</dbReference>
<comment type="caution">
    <text evidence="1">The sequence shown here is derived from an EMBL/GenBank/DDBJ whole genome shotgun (WGS) entry which is preliminary data.</text>
</comment>
<proteinExistence type="predicted"/>
<reference evidence="1" key="1">
    <citation type="submission" date="2019-08" db="EMBL/GenBank/DDBJ databases">
        <authorList>
            <person name="Kucharzyk K."/>
            <person name="Murdoch R.W."/>
            <person name="Higgins S."/>
            <person name="Loffler F."/>
        </authorList>
    </citation>
    <scope>NUCLEOTIDE SEQUENCE</scope>
</reference>
<gene>
    <name evidence="1" type="ORF">SDC9_86974</name>
</gene>
<protein>
    <submittedName>
        <fullName evidence="1">Uncharacterized protein</fullName>
    </submittedName>
</protein>
<name>A0A644ZRV2_9ZZZZ</name>
<sequence>MRDNQRRFLHALNHLRHGVGFTAAGNAEQNLRRIPAQNALREAVDCLRLVAGGFIFGYHFKFVHCFPYLVRCAGENPCDYDIS</sequence>